<keyword evidence="2" id="KW-1185">Reference proteome</keyword>
<dbReference type="EMBL" id="CAXDID020000023">
    <property type="protein sequence ID" value="CAL5989178.1"/>
    <property type="molecule type" value="Genomic_DNA"/>
</dbReference>
<protein>
    <submittedName>
        <fullName evidence="1">Hypothetical_protein</fullName>
    </submittedName>
</protein>
<proteinExistence type="predicted"/>
<reference evidence="1 2" key="1">
    <citation type="submission" date="2024-07" db="EMBL/GenBank/DDBJ databases">
        <authorList>
            <person name="Akdeniz Z."/>
        </authorList>
    </citation>
    <scope>NUCLEOTIDE SEQUENCE [LARGE SCALE GENOMIC DNA]</scope>
</reference>
<dbReference type="Proteomes" id="UP001642409">
    <property type="component" value="Unassembled WGS sequence"/>
</dbReference>
<accession>A0ABP1HC87</accession>
<sequence>MNFVIQQQLPETTLQRQMNKYNLSQEQQIQLQSKIRETQKSDFEVEEYITVIYQCCSIASRQLLQVNLDTTSSQTWNHGLRQLHFSCRKINFSSIQDYLFSSIGTIFTSNRVFNSPTNSIDSKQFILISTGPSHCRKGINIRINKKDKTKSIPPGFIYGSSLTSKLQMEITGIPTITLISCSKKFQMVLNYIIVIQLIIDNF</sequence>
<comment type="caution">
    <text evidence="1">The sequence shown here is derived from an EMBL/GenBank/DDBJ whole genome shotgun (WGS) entry which is preliminary data.</text>
</comment>
<evidence type="ECO:0000313" key="1">
    <source>
        <dbReference type="EMBL" id="CAL5989178.1"/>
    </source>
</evidence>
<gene>
    <name evidence="1" type="ORF">HINF_LOCUS10736</name>
</gene>
<organism evidence="1 2">
    <name type="scientific">Hexamita inflata</name>
    <dbReference type="NCBI Taxonomy" id="28002"/>
    <lineage>
        <taxon>Eukaryota</taxon>
        <taxon>Metamonada</taxon>
        <taxon>Diplomonadida</taxon>
        <taxon>Hexamitidae</taxon>
        <taxon>Hexamitinae</taxon>
        <taxon>Hexamita</taxon>
    </lineage>
</organism>
<name>A0ABP1HC87_9EUKA</name>
<evidence type="ECO:0000313" key="2">
    <source>
        <dbReference type="Proteomes" id="UP001642409"/>
    </source>
</evidence>